<dbReference type="InterPro" id="IPR006860">
    <property type="entry name" value="FecR"/>
</dbReference>
<evidence type="ECO:0000256" key="1">
    <source>
        <dbReference type="SAM" id="Phobius"/>
    </source>
</evidence>
<evidence type="ECO:0000259" key="3">
    <source>
        <dbReference type="Pfam" id="PF16344"/>
    </source>
</evidence>
<dbReference type="Gene3D" id="2.60.120.1440">
    <property type="match status" value="1"/>
</dbReference>
<dbReference type="Pfam" id="PF16344">
    <property type="entry name" value="FecR_C"/>
    <property type="match status" value="1"/>
</dbReference>
<evidence type="ECO:0000313" key="5">
    <source>
        <dbReference type="Proteomes" id="UP000521017"/>
    </source>
</evidence>
<evidence type="ECO:0000313" key="4">
    <source>
        <dbReference type="EMBL" id="MBB6500061.1"/>
    </source>
</evidence>
<dbReference type="PANTHER" id="PTHR30273:SF2">
    <property type="entry name" value="PROTEIN FECR"/>
    <property type="match status" value="1"/>
</dbReference>
<dbReference type="GO" id="GO:0016989">
    <property type="term" value="F:sigma factor antagonist activity"/>
    <property type="evidence" value="ECO:0007669"/>
    <property type="project" value="TreeGrafter"/>
</dbReference>
<feature type="domain" description="Protein FecR C-terminal" evidence="3">
    <location>
        <begin position="260"/>
        <end position="323"/>
    </location>
</feature>
<evidence type="ECO:0000259" key="2">
    <source>
        <dbReference type="Pfam" id="PF04773"/>
    </source>
</evidence>
<dbReference type="PANTHER" id="PTHR30273">
    <property type="entry name" value="PERIPLASMIC SIGNAL SENSOR AND SIGMA FACTOR ACTIVATOR FECR-RELATED"/>
    <property type="match status" value="1"/>
</dbReference>
<dbReference type="Gene3D" id="3.55.50.30">
    <property type="match status" value="1"/>
</dbReference>
<comment type="caution">
    <text evidence="4">The sequence shown here is derived from an EMBL/GenBank/DDBJ whole genome shotgun (WGS) entry which is preliminary data.</text>
</comment>
<sequence>MKAFETNEEFIHSLIIDDLEESISPAHKILLEKWRSESELNEKTYQEFVEVEQNINELYSRQPYTAEASWEILDQKIDRLSSSWEPQQKNNNLKIWYSIAASVLLVFSIGYYFANKTSYTVVSNEQNAAIKNITLPDGTQIQLNGGAAIKYAAGNFKTNRKLQLLNGEIFVKVIHQTKYPFLVDLGDVRALDLGTRFNIIRHNRDITLTVEEGKVALQQPMASKSILLMPSTTGRYISSTGKLTMEKNTDVNYKSWVSKEFTFNETPLSEVVKELSKVYQTAITIDGNKLKSRKLNAHLHYQTPDSALKVITATLQCQLTIREGGFILAEN</sequence>
<keyword evidence="1" id="KW-0472">Membrane</keyword>
<dbReference type="AlphaFoldDB" id="A0A7X0J2U2"/>
<feature type="domain" description="FecR protein" evidence="2">
    <location>
        <begin position="128"/>
        <end position="215"/>
    </location>
</feature>
<dbReference type="InterPro" id="IPR012373">
    <property type="entry name" value="Ferrdict_sens_TM"/>
</dbReference>
<accession>A0A7X0J2U2</accession>
<dbReference type="InterPro" id="IPR032508">
    <property type="entry name" value="FecR_C"/>
</dbReference>
<gene>
    <name evidence="4" type="ORF">HDF25_002205</name>
</gene>
<keyword evidence="1" id="KW-1133">Transmembrane helix</keyword>
<dbReference type="RefSeq" id="WP_184624780.1">
    <property type="nucleotide sequence ID" value="NZ_JACHCC010000005.1"/>
</dbReference>
<proteinExistence type="predicted"/>
<name>A0A7X0J2U2_9SPHI</name>
<dbReference type="Proteomes" id="UP000521017">
    <property type="component" value="Unassembled WGS sequence"/>
</dbReference>
<reference evidence="4 5" key="1">
    <citation type="submission" date="2020-08" db="EMBL/GenBank/DDBJ databases">
        <title>Genomic Encyclopedia of Type Strains, Phase IV (KMG-V): Genome sequencing to study the core and pangenomes of soil and plant-associated prokaryotes.</title>
        <authorList>
            <person name="Whitman W."/>
        </authorList>
    </citation>
    <scope>NUCLEOTIDE SEQUENCE [LARGE SCALE GENOMIC DNA]</scope>
    <source>
        <strain evidence="4 5">M2T3</strain>
    </source>
</reference>
<feature type="transmembrane region" description="Helical" evidence="1">
    <location>
        <begin position="95"/>
        <end position="114"/>
    </location>
</feature>
<dbReference type="Pfam" id="PF04773">
    <property type="entry name" value="FecR"/>
    <property type="match status" value="1"/>
</dbReference>
<protein>
    <submittedName>
        <fullName evidence="4">Ferric-dicitrate binding protein FerR (Iron transport regulator)</fullName>
    </submittedName>
</protein>
<dbReference type="PIRSF" id="PIRSF018266">
    <property type="entry name" value="FecR"/>
    <property type="match status" value="1"/>
</dbReference>
<dbReference type="EMBL" id="JACHCC010000005">
    <property type="protein sequence ID" value="MBB6500061.1"/>
    <property type="molecule type" value="Genomic_DNA"/>
</dbReference>
<keyword evidence="1" id="KW-0812">Transmembrane</keyword>
<organism evidence="4 5">
    <name type="scientific">Pedobacter cryoconitis</name>
    <dbReference type="NCBI Taxonomy" id="188932"/>
    <lineage>
        <taxon>Bacteria</taxon>
        <taxon>Pseudomonadati</taxon>
        <taxon>Bacteroidota</taxon>
        <taxon>Sphingobacteriia</taxon>
        <taxon>Sphingobacteriales</taxon>
        <taxon>Sphingobacteriaceae</taxon>
        <taxon>Pedobacter</taxon>
    </lineage>
</organism>